<keyword evidence="6" id="KW-0325">Glycoprotein</keyword>
<comment type="subcellular location">
    <subcellularLocation>
        <location evidence="1">Golgi apparatus membrane</location>
        <topology evidence="1">Single-pass membrane protein</topology>
    </subcellularLocation>
</comment>
<dbReference type="InterPro" id="IPR019352">
    <property type="entry name" value="SPRING1"/>
</dbReference>
<evidence type="ECO:0000256" key="5">
    <source>
        <dbReference type="ARBA" id="ARBA00023136"/>
    </source>
</evidence>
<evidence type="ECO:0000259" key="10">
    <source>
        <dbReference type="Pfam" id="PF12697"/>
    </source>
</evidence>
<evidence type="ECO:0000256" key="7">
    <source>
        <dbReference type="ARBA" id="ARBA00023461"/>
    </source>
</evidence>
<evidence type="ECO:0000256" key="6">
    <source>
        <dbReference type="ARBA" id="ARBA00023180"/>
    </source>
</evidence>
<sequence>MNYAESDVDDLEFAELVRDGERRLEAEAQERQDKYRRRRRWRIFMNAIVYASYVFVEIGRRGLRFIERNVPRYIAFVDRCLVHTIRISVHPYKRVDVLRLLLMLCVLFTIPYIVYTTYRFQTTPNGQIIEQLREEDIHPYIMVERSPSYEEPPLNNLRSDGDGLREDDTDTSCQNTIQGVQFLTDSEGYICTRSQQDRHRRGCCNSSSTIPPRPKRFSCERCDTNPPHCCDNFEHCVSCCMHPLNMSIRRDFLTHADPSHPVYSNPSAMTVFEFCKFRCRTSSASVQHQNSYRSHRTYCYGIHKPLRVLASINSDRFEEPPPSTVVEGHKDVIVPDDHASAATEPKTITVDGDRCTLQYIDQGERPSHPDAVTIAFIHGAPGSYKDFRHMLPRLPDHVRVVAITLPGNDACPIEDPAQLMHYSTPEPVALVAFEALQKICGDDPNVFLLGHSFGGHTAINVATLNEQRKALNLRGLALLASAGYWAHKAVFPRVNRFAVSLLQSPVPFVSEAVPLIVKELYTRTLGFPSSPPISHFTSGFVRVALSNYSLIEEQAKQLGHLPAFMAWAQDDPLMEEEIFLTMSSRLSFGGPRFAFAAGGHNVQKTHAAFLARELVKWTHSVVSGDAATISTQVKKIPS</sequence>
<protein>
    <recommendedName>
        <fullName evidence="8">SREBP regulating gene protein</fullName>
    </recommendedName>
</protein>
<evidence type="ECO:0000256" key="9">
    <source>
        <dbReference type="SAM" id="Phobius"/>
    </source>
</evidence>
<evidence type="ECO:0000256" key="3">
    <source>
        <dbReference type="ARBA" id="ARBA00022989"/>
    </source>
</evidence>
<dbReference type="PANTHER" id="PTHR13481:SF0">
    <property type="entry name" value="SREBP REGULATING GENE PROTEIN"/>
    <property type="match status" value="1"/>
</dbReference>
<dbReference type="SUPFAM" id="SSF53474">
    <property type="entry name" value="alpha/beta-Hydrolases"/>
    <property type="match status" value="1"/>
</dbReference>
<dbReference type="GO" id="GO:0000139">
    <property type="term" value="C:Golgi membrane"/>
    <property type="evidence" value="ECO:0007669"/>
    <property type="project" value="UniProtKB-SubCell"/>
</dbReference>
<feature type="domain" description="AB hydrolase-1" evidence="10">
    <location>
        <begin position="376"/>
        <end position="609"/>
    </location>
</feature>
<keyword evidence="4" id="KW-0333">Golgi apparatus</keyword>
<keyword evidence="3 9" id="KW-1133">Transmembrane helix</keyword>
<dbReference type="Gene3D" id="3.40.50.1820">
    <property type="entry name" value="alpha/beta hydrolase"/>
    <property type="match status" value="1"/>
</dbReference>
<dbReference type="AlphaFoldDB" id="A0AAV2Z4P4"/>
<keyword evidence="12" id="KW-1185">Reference proteome</keyword>
<comment type="caution">
    <text evidence="11">The sequence shown here is derived from an EMBL/GenBank/DDBJ whole genome shotgun (WGS) entry which is preliminary data.</text>
</comment>
<accession>A0AAV2Z4P4</accession>
<evidence type="ECO:0000256" key="8">
    <source>
        <dbReference type="ARBA" id="ARBA00023485"/>
    </source>
</evidence>
<name>A0AAV2Z4P4_9STRA</name>
<dbReference type="InterPro" id="IPR000073">
    <property type="entry name" value="AB_hydrolase_1"/>
</dbReference>
<keyword evidence="5 9" id="KW-0472">Membrane</keyword>
<dbReference type="GO" id="GO:2000640">
    <property type="term" value="P:positive regulation of SREBP signaling pathway"/>
    <property type="evidence" value="ECO:0007669"/>
    <property type="project" value="InterPro"/>
</dbReference>
<organism evidence="11 12">
    <name type="scientific">Lagenidium giganteum</name>
    <dbReference type="NCBI Taxonomy" id="4803"/>
    <lineage>
        <taxon>Eukaryota</taxon>
        <taxon>Sar</taxon>
        <taxon>Stramenopiles</taxon>
        <taxon>Oomycota</taxon>
        <taxon>Peronosporomycetes</taxon>
        <taxon>Pythiales</taxon>
        <taxon>Pythiaceae</taxon>
    </lineage>
</organism>
<dbReference type="PANTHER" id="PTHR13481">
    <property type="entry name" value="SREBP REGULATING GENE PROTEIN"/>
    <property type="match status" value="1"/>
</dbReference>
<gene>
    <name evidence="11" type="ORF">N0F65_001513</name>
</gene>
<feature type="transmembrane region" description="Helical" evidence="9">
    <location>
        <begin position="97"/>
        <end position="115"/>
    </location>
</feature>
<proteinExistence type="inferred from homology"/>
<dbReference type="Pfam" id="PF10218">
    <property type="entry name" value="SPRING1"/>
    <property type="match status" value="1"/>
</dbReference>
<dbReference type="InterPro" id="IPR029058">
    <property type="entry name" value="AB_hydrolase_fold"/>
</dbReference>
<dbReference type="Pfam" id="PF12697">
    <property type="entry name" value="Abhydrolase_6"/>
    <property type="match status" value="1"/>
</dbReference>
<feature type="transmembrane region" description="Helical" evidence="9">
    <location>
        <begin position="41"/>
        <end position="59"/>
    </location>
</feature>
<evidence type="ECO:0000313" key="12">
    <source>
        <dbReference type="Proteomes" id="UP001146120"/>
    </source>
</evidence>
<comment type="similarity">
    <text evidence="7">Belongs to the SPRING family.</text>
</comment>
<keyword evidence="2 9" id="KW-0812">Transmembrane</keyword>
<evidence type="ECO:0000256" key="1">
    <source>
        <dbReference type="ARBA" id="ARBA00004194"/>
    </source>
</evidence>
<evidence type="ECO:0000256" key="2">
    <source>
        <dbReference type="ARBA" id="ARBA00022692"/>
    </source>
</evidence>
<evidence type="ECO:0000313" key="11">
    <source>
        <dbReference type="EMBL" id="DBA00318.1"/>
    </source>
</evidence>
<reference evidence="11" key="1">
    <citation type="submission" date="2022-11" db="EMBL/GenBank/DDBJ databases">
        <authorList>
            <person name="Morgan W.R."/>
            <person name="Tartar A."/>
        </authorList>
    </citation>
    <scope>NUCLEOTIDE SEQUENCE</scope>
    <source>
        <strain evidence="11">ARSEF 373</strain>
    </source>
</reference>
<reference evidence="11" key="2">
    <citation type="journal article" date="2023" name="Microbiol Resour">
        <title>Decontamination and Annotation of the Draft Genome Sequence of the Oomycete Lagenidium giganteum ARSEF 373.</title>
        <authorList>
            <person name="Morgan W.R."/>
            <person name="Tartar A."/>
        </authorList>
    </citation>
    <scope>NUCLEOTIDE SEQUENCE</scope>
    <source>
        <strain evidence="11">ARSEF 373</strain>
    </source>
</reference>
<evidence type="ECO:0000256" key="4">
    <source>
        <dbReference type="ARBA" id="ARBA00023034"/>
    </source>
</evidence>
<dbReference type="EMBL" id="DAKRPA010000066">
    <property type="protein sequence ID" value="DBA00318.1"/>
    <property type="molecule type" value="Genomic_DNA"/>
</dbReference>
<dbReference type="Proteomes" id="UP001146120">
    <property type="component" value="Unassembled WGS sequence"/>
</dbReference>